<dbReference type="EMBL" id="BMER01000006">
    <property type="protein sequence ID" value="GGH01415.1"/>
    <property type="molecule type" value="Genomic_DNA"/>
</dbReference>
<name>A0A917I1N1_9SPHI</name>
<organism evidence="1 2">
    <name type="scientific">Parapedobacter pyrenivorans</name>
    <dbReference type="NCBI Taxonomy" id="1305674"/>
    <lineage>
        <taxon>Bacteria</taxon>
        <taxon>Pseudomonadati</taxon>
        <taxon>Bacteroidota</taxon>
        <taxon>Sphingobacteriia</taxon>
        <taxon>Sphingobacteriales</taxon>
        <taxon>Sphingobacteriaceae</taxon>
        <taxon>Parapedobacter</taxon>
    </lineage>
</organism>
<comment type="caution">
    <text evidence="1">The sequence shown here is derived from an EMBL/GenBank/DDBJ whole genome shotgun (WGS) entry which is preliminary data.</text>
</comment>
<evidence type="ECO:0008006" key="3">
    <source>
        <dbReference type="Google" id="ProtNLM"/>
    </source>
</evidence>
<dbReference type="RefSeq" id="WP_188508081.1">
    <property type="nucleotide sequence ID" value="NZ_BMER01000006.1"/>
</dbReference>
<protein>
    <recommendedName>
        <fullName evidence="3">Lauroyl/myristoyl acyltransferase</fullName>
    </recommendedName>
</protein>
<reference evidence="1" key="1">
    <citation type="journal article" date="2014" name="Int. J. Syst. Evol. Microbiol.">
        <title>Complete genome sequence of Corynebacterium casei LMG S-19264T (=DSM 44701T), isolated from a smear-ripened cheese.</title>
        <authorList>
            <consortium name="US DOE Joint Genome Institute (JGI-PGF)"/>
            <person name="Walter F."/>
            <person name="Albersmeier A."/>
            <person name="Kalinowski J."/>
            <person name="Ruckert C."/>
        </authorList>
    </citation>
    <scope>NUCLEOTIDE SEQUENCE</scope>
    <source>
        <strain evidence="1">CGMCC 1.12195</strain>
    </source>
</reference>
<keyword evidence="2" id="KW-1185">Reference proteome</keyword>
<accession>A0A917I1N1</accession>
<evidence type="ECO:0000313" key="1">
    <source>
        <dbReference type="EMBL" id="GGH01415.1"/>
    </source>
</evidence>
<proteinExistence type="predicted"/>
<sequence>MKKRYQAHRESIRKEVDQLDITAAAQLHNQFTFFSANMEHFMPVLPPSEHEARFRETIFHKRLSRLDLSYAAAGYMPRIAGWDAAWADSLKQQPAIVACAHMGAHMLIGMLLAKAGVPLAVLVVGRLLPSLTEIWKAAAHADPTLKLPEIIDAGARTSLRRLMNLAKAGVSLLIYWDGEEHGGNTNSHVCVPLLGQHIVLQRGMPFLARTTGLPIYPLTAFRQRDGSVGVSRGGCIRVEDYRGPDFFHYTMQAVVDSFSSLLIHFPAQWNNWTHLHRMIRPDRLFADAGRELSSRYGVLKGTDAYYLLKRDDFHAMEISEGLLAKLGNATNV</sequence>
<dbReference type="AlphaFoldDB" id="A0A917I1N1"/>
<dbReference type="Proteomes" id="UP000660862">
    <property type="component" value="Unassembled WGS sequence"/>
</dbReference>
<evidence type="ECO:0000313" key="2">
    <source>
        <dbReference type="Proteomes" id="UP000660862"/>
    </source>
</evidence>
<gene>
    <name evidence="1" type="ORF">GCM10007415_41910</name>
</gene>
<reference evidence="1" key="2">
    <citation type="submission" date="2020-09" db="EMBL/GenBank/DDBJ databases">
        <authorList>
            <person name="Sun Q."/>
            <person name="Zhou Y."/>
        </authorList>
    </citation>
    <scope>NUCLEOTIDE SEQUENCE</scope>
    <source>
        <strain evidence="1">CGMCC 1.12195</strain>
    </source>
</reference>